<organism evidence="1 2">
    <name type="scientific">Tanacetum coccineum</name>
    <dbReference type="NCBI Taxonomy" id="301880"/>
    <lineage>
        <taxon>Eukaryota</taxon>
        <taxon>Viridiplantae</taxon>
        <taxon>Streptophyta</taxon>
        <taxon>Embryophyta</taxon>
        <taxon>Tracheophyta</taxon>
        <taxon>Spermatophyta</taxon>
        <taxon>Magnoliopsida</taxon>
        <taxon>eudicotyledons</taxon>
        <taxon>Gunneridae</taxon>
        <taxon>Pentapetalae</taxon>
        <taxon>asterids</taxon>
        <taxon>campanulids</taxon>
        <taxon>Asterales</taxon>
        <taxon>Asteraceae</taxon>
        <taxon>Asteroideae</taxon>
        <taxon>Anthemideae</taxon>
        <taxon>Anthemidinae</taxon>
        <taxon>Tanacetum</taxon>
    </lineage>
</organism>
<evidence type="ECO:0000313" key="1">
    <source>
        <dbReference type="EMBL" id="GJS89152.1"/>
    </source>
</evidence>
<gene>
    <name evidence="1" type="ORF">Tco_0771788</name>
</gene>
<dbReference type="EMBL" id="BQNB010011329">
    <property type="protein sequence ID" value="GJS89152.1"/>
    <property type="molecule type" value="Genomic_DNA"/>
</dbReference>
<protein>
    <submittedName>
        <fullName evidence="1">Uncharacterized protein</fullName>
    </submittedName>
</protein>
<name>A0ABQ4ZIY7_9ASTR</name>
<sequence length="95" mass="11113">MVNCVLRISGLYTSRLLDAAFKKVLNLPREGLLVYEEAKTTSTRHHQPQQKLKLHIYLKPVSYSKFGAKTFRNLERKLKQCRRVLGQRKIRLTTS</sequence>
<comment type="caution">
    <text evidence="1">The sequence shown here is derived from an EMBL/GenBank/DDBJ whole genome shotgun (WGS) entry which is preliminary data.</text>
</comment>
<reference evidence="1" key="1">
    <citation type="journal article" date="2022" name="Int. J. Mol. Sci.">
        <title>Draft Genome of Tanacetum Coccineum: Genomic Comparison of Closely Related Tanacetum-Family Plants.</title>
        <authorList>
            <person name="Yamashiro T."/>
            <person name="Shiraishi A."/>
            <person name="Nakayama K."/>
            <person name="Satake H."/>
        </authorList>
    </citation>
    <scope>NUCLEOTIDE SEQUENCE</scope>
</reference>
<accession>A0ABQ4ZIY7</accession>
<reference evidence="1" key="2">
    <citation type="submission" date="2022-01" db="EMBL/GenBank/DDBJ databases">
        <authorList>
            <person name="Yamashiro T."/>
            <person name="Shiraishi A."/>
            <person name="Satake H."/>
            <person name="Nakayama K."/>
        </authorList>
    </citation>
    <scope>NUCLEOTIDE SEQUENCE</scope>
</reference>
<keyword evidence="2" id="KW-1185">Reference proteome</keyword>
<evidence type="ECO:0000313" key="2">
    <source>
        <dbReference type="Proteomes" id="UP001151760"/>
    </source>
</evidence>
<proteinExistence type="predicted"/>
<dbReference type="Proteomes" id="UP001151760">
    <property type="component" value="Unassembled WGS sequence"/>
</dbReference>